<proteinExistence type="predicted"/>
<dbReference type="Gene3D" id="3.40.50.1110">
    <property type="entry name" value="SGNH hydrolase"/>
    <property type="match status" value="1"/>
</dbReference>
<dbReference type="InterPro" id="IPR040794">
    <property type="entry name" value="CE2_N"/>
</dbReference>
<dbReference type="Pfam" id="PF13472">
    <property type="entry name" value="Lipase_GDSL_2"/>
    <property type="match status" value="1"/>
</dbReference>
<evidence type="ECO:0000313" key="5">
    <source>
        <dbReference type="EMBL" id="MEQ4480999.1"/>
    </source>
</evidence>
<dbReference type="Pfam" id="PF17996">
    <property type="entry name" value="CE2_N"/>
    <property type="match status" value="1"/>
</dbReference>
<sequence>MIRTGFHWVVALVVALSFLSIFPAAPTSAATGDGQPGDANIQYFGRWDKSDLTNAKSYWAGAYFRVNFTGTTLSIKLAATTGMYVTIDNGAVVQYDNVSGTVNLTPTPLSSGTHTLLVSARAEVDNIQFQGLVLGSGATTQAPTVRNRLIEFVGDSITAGCCALPHYVQDNYAWLTGESLNADHTQIAYSGVCLQDPSCGSGVGMSVQYFKLQSPNFPSSPMWDFNRYQADQVVINLGTNDNTAGISDATFQSTYTTFLQNIRTKYPKAEIFVLRTFGGYKVAPTIAAVAARRNAGDAKVFYVDTNGWVTTGTSDYSDALHPSASGHIKIANRLTKVLTSDHYGKIGGKLDFNGTNSYATLGFGGNANATNMGTDSFSVGLWFKSVSPVGHLRMITKGNWGNSSGYFMWYDGGAITFSIGSNGVQANTVLVSTPGGLDDGNWHQATAVVDRTAQTVKIYIDGVAKTLTKGGGYCGTASGASLDISGCTSLNASSSDALTFGSYNGFAEFYSGSLDDVRLYKRALSAAEITEIYSFNGLVGQWKFDEGNGTVFADSSGHTSAGTSTDADWVAGKFGKALSFNGQSSYDVMSRSGGLNMGEHSFSVAAWFKSDSTGTHQRILSKGDWGSASGYFLWYEGGALTFSLGGEGTNASTALVGTPGGFGDGNWHHVAAVVDRSARTIQIYVDGTAKTLTSATGYCGAASGNTLNIAGCTSLNGSSTDPFTLSGHLGTYELFNGALDDVRVYNRALSQTDINQILLGN</sequence>
<dbReference type="Gene3D" id="2.60.120.260">
    <property type="entry name" value="Galactose-binding domain-like"/>
    <property type="match status" value="1"/>
</dbReference>
<reference evidence="5 6" key="1">
    <citation type="journal article" date="2023" name="Genome Announc.">
        <title>Pan-Genome Analyses of the Genus Cohnella and Proposal of the Novel Species Cohnella silvisoli sp. nov., Isolated from Forest Soil.</title>
        <authorList>
            <person name="Wang C."/>
            <person name="Mao L."/>
            <person name="Bao G."/>
            <person name="Zhu H."/>
        </authorList>
    </citation>
    <scope>NUCLEOTIDE SEQUENCE [LARGE SCALE GENOMIC DNA]</scope>
    <source>
        <strain evidence="5 6">NL03-T5-1</strain>
    </source>
</reference>
<dbReference type="PANTHER" id="PTHR37834">
    <property type="entry name" value="GDSL-LIKE LIPASE/ACYLHYDROLASE DOMAIN PROTEIN (AFU_ORTHOLOGUE AFUA_2G00620)"/>
    <property type="match status" value="1"/>
</dbReference>
<gene>
    <name evidence="5" type="ORF">QJS35_01180</name>
</gene>
<feature type="chain" id="PRO_5045807105" evidence="3">
    <location>
        <begin position="30"/>
        <end position="761"/>
    </location>
</feature>
<dbReference type="CDD" id="cd01831">
    <property type="entry name" value="Endoglucanase_E_like"/>
    <property type="match status" value="1"/>
</dbReference>
<dbReference type="SUPFAM" id="SSF49899">
    <property type="entry name" value="Concanavalin A-like lectins/glucanases"/>
    <property type="match status" value="2"/>
</dbReference>
<evidence type="ECO:0000259" key="4">
    <source>
        <dbReference type="SMART" id="SM00560"/>
    </source>
</evidence>
<organism evidence="5 6">
    <name type="scientific">Cohnella silvisoli</name>
    <dbReference type="NCBI Taxonomy" id="2873699"/>
    <lineage>
        <taxon>Bacteria</taxon>
        <taxon>Bacillati</taxon>
        <taxon>Bacillota</taxon>
        <taxon>Bacilli</taxon>
        <taxon>Bacillales</taxon>
        <taxon>Paenibacillaceae</taxon>
        <taxon>Cohnella</taxon>
    </lineage>
</organism>
<dbReference type="PANTHER" id="PTHR37834:SF2">
    <property type="entry name" value="ESTERASE, SGNH HYDROLASE-TYPE"/>
    <property type="match status" value="1"/>
</dbReference>
<dbReference type="InterPro" id="IPR013830">
    <property type="entry name" value="SGNH_hydro"/>
</dbReference>
<keyword evidence="6" id="KW-1185">Reference proteome</keyword>
<dbReference type="Proteomes" id="UP001493487">
    <property type="component" value="Unassembled WGS sequence"/>
</dbReference>
<dbReference type="InterPro" id="IPR006558">
    <property type="entry name" value="LamG-like"/>
</dbReference>
<feature type="domain" description="LamG-like jellyroll fold" evidence="4">
    <location>
        <begin position="375"/>
        <end position="527"/>
    </location>
</feature>
<dbReference type="EMBL" id="JASKHM010000001">
    <property type="protein sequence ID" value="MEQ4480999.1"/>
    <property type="molecule type" value="Genomic_DNA"/>
</dbReference>
<dbReference type="InterPro" id="IPR052762">
    <property type="entry name" value="PCW_deacetylase/CE"/>
</dbReference>
<keyword evidence="2" id="KW-1015">Disulfide bond</keyword>
<dbReference type="Pfam" id="PF13385">
    <property type="entry name" value="Laminin_G_3"/>
    <property type="match status" value="2"/>
</dbReference>
<name>A0ABV1KLL1_9BACL</name>
<evidence type="ECO:0000313" key="6">
    <source>
        <dbReference type="Proteomes" id="UP001493487"/>
    </source>
</evidence>
<dbReference type="RefSeq" id="WP_232182741.1">
    <property type="nucleotide sequence ID" value="NZ_JAIOAP010000001.1"/>
</dbReference>
<evidence type="ECO:0000256" key="3">
    <source>
        <dbReference type="SAM" id="SignalP"/>
    </source>
</evidence>
<dbReference type="Gene3D" id="2.60.120.200">
    <property type="match status" value="2"/>
</dbReference>
<accession>A0ABV1KLL1</accession>
<protein>
    <submittedName>
        <fullName evidence="5">GDSL-type esterase/lipase family protein</fullName>
    </submittedName>
</protein>
<keyword evidence="1 3" id="KW-0732">Signal</keyword>
<dbReference type="InterPro" id="IPR037461">
    <property type="entry name" value="CtCE2-like_dom"/>
</dbReference>
<feature type="signal peptide" evidence="3">
    <location>
        <begin position="1"/>
        <end position="29"/>
    </location>
</feature>
<dbReference type="SUPFAM" id="SSF52266">
    <property type="entry name" value="SGNH hydrolase"/>
    <property type="match status" value="1"/>
</dbReference>
<dbReference type="InterPro" id="IPR013320">
    <property type="entry name" value="ConA-like_dom_sf"/>
</dbReference>
<evidence type="ECO:0000256" key="1">
    <source>
        <dbReference type="ARBA" id="ARBA00022729"/>
    </source>
</evidence>
<dbReference type="SMART" id="SM00560">
    <property type="entry name" value="LamGL"/>
    <property type="match status" value="2"/>
</dbReference>
<comment type="caution">
    <text evidence="5">The sequence shown here is derived from an EMBL/GenBank/DDBJ whole genome shotgun (WGS) entry which is preliminary data.</text>
</comment>
<evidence type="ECO:0000256" key="2">
    <source>
        <dbReference type="ARBA" id="ARBA00023157"/>
    </source>
</evidence>
<feature type="domain" description="LamG-like jellyroll fold" evidence="4">
    <location>
        <begin position="600"/>
        <end position="752"/>
    </location>
</feature>
<dbReference type="InterPro" id="IPR036514">
    <property type="entry name" value="SGNH_hydro_sf"/>
</dbReference>